<gene>
    <name evidence="1" type="ORF">SAMN04488074_108216</name>
</gene>
<sequence length="434" mass="46570">MAQPEPRTRLEQLVRGASLTVADFMAGYAAAAVEIGETATVSEPQARRWLRGGSSSPLPVARRVLQHWWKEPVGRLLGPPDHGTASAVLIVELSEEEQIVKAGRDSMEHAIHAASALDPSALEQLHADARRAAHAYYVTPPFEMFTDLMRLRNVVYTQLDRIEKPRQKAELYLIAGQVCGLLSSVSWDLGHPDVAEEHARAAHTYGSVIDQLSLQAWARAHQVTCAFWSDQPRRAVRIAEAALTTAPGGTARARLLSVQARALSLIGARDEAASALDAASDELDRAGSDPLLDDVGGELGFDRARRALCAGAVYVALGDGNRAEAEATTALELFGHMPDEVRWGAGEQGARIDLGTARVLRGDLAGAEDALSAVFDLGPDLRTEALVRRLSRLGGVLGTGRFRGAVEAGRIGEAIEDFAERSLPRTTARRAIGP</sequence>
<dbReference type="EMBL" id="FNET01000008">
    <property type="protein sequence ID" value="SDL00293.1"/>
    <property type="molecule type" value="Genomic_DNA"/>
</dbReference>
<proteinExistence type="predicted"/>
<dbReference type="RefSeq" id="WP_143027777.1">
    <property type="nucleotide sequence ID" value="NZ_FNET01000008.1"/>
</dbReference>
<organism evidence="1 2">
    <name type="scientific">Lentzea albidocapillata subsp. violacea</name>
    <dbReference type="NCBI Taxonomy" id="128104"/>
    <lineage>
        <taxon>Bacteria</taxon>
        <taxon>Bacillati</taxon>
        <taxon>Actinomycetota</taxon>
        <taxon>Actinomycetes</taxon>
        <taxon>Pseudonocardiales</taxon>
        <taxon>Pseudonocardiaceae</taxon>
        <taxon>Lentzea</taxon>
    </lineage>
</organism>
<dbReference type="Gene3D" id="1.25.40.10">
    <property type="entry name" value="Tetratricopeptide repeat domain"/>
    <property type="match status" value="1"/>
</dbReference>
<dbReference type="AlphaFoldDB" id="A0A1G9GJ32"/>
<evidence type="ECO:0000313" key="2">
    <source>
        <dbReference type="Proteomes" id="UP000199682"/>
    </source>
</evidence>
<accession>A0A1G9GJ32</accession>
<dbReference type="SUPFAM" id="SSF48452">
    <property type="entry name" value="TPR-like"/>
    <property type="match status" value="1"/>
</dbReference>
<dbReference type="InterPro" id="IPR011990">
    <property type="entry name" value="TPR-like_helical_dom_sf"/>
</dbReference>
<reference evidence="2" key="1">
    <citation type="submission" date="2016-10" db="EMBL/GenBank/DDBJ databases">
        <authorList>
            <person name="Varghese N."/>
            <person name="Submissions S."/>
        </authorList>
    </citation>
    <scope>NUCLEOTIDE SEQUENCE [LARGE SCALE GENOMIC DNA]</scope>
    <source>
        <strain evidence="2">DSM 44796</strain>
    </source>
</reference>
<name>A0A1G9GJ32_9PSEU</name>
<protein>
    <submittedName>
        <fullName evidence="1">Uncharacterized protein</fullName>
    </submittedName>
</protein>
<evidence type="ECO:0000313" key="1">
    <source>
        <dbReference type="EMBL" id="SDL00293.1"/>
    </source>
</evidence>
<dbReference type="Proteomes" id="UP000199682">
    <property type="component" value="Unassembled WGS sequence"/>
</dbReference>